<accession>A0AA39T6P4</accession>
<dbReference type="Proteomes" id="UP001175211">
    <property type="component" value="Unassembled WGS sequence"/>
</dbReference>
<protein>
    <submittedName>
        <fullName evidence="1">Uncharacterized protein</fullName>
    </submittedName>
</protein>
<proteinExistence type="predicted"/>
<dbReference type="EMBL" id="JAUEPS010000002">
    <property type="protein sequence ID" value="KAK0468296.1"/>
    <property type="molecule type" value="Genomic_DNA"/>
</dbReference>
<evidence type="ECO:0000313" key="2">
    <source>
        <dbReference type="Proteomes" id="UP001175211"/>
    </source>
</evidence>
<dbReference type="GeneID" id="85365756"/>
<keyword evidence="2" id="KW-1185">Reference proteome</keyword>
<reference evidence="1" key="1">
    <citation type="submission" date="2023-06" db="EMBL/GenBank/DDBJ databases">
        <authorList>
            <consortium name="Lawrence Berkeley National Laboratory"/>
            <person name="Ahrendt S."/>
            <person name="Sahu N."/>
            <person name="Indic B."/>
            <person name="Wong-Bajracharya J."/>
            <person name="Merenyi Z."/>
            <person name="Ke H.-M."/>
            <person name="Monk M."/>
            <person name="Kocsube S."/>
            <person name="Drula E."/>
            <person name="Lipzen A."/>
            <person name="Balint B."/>
            <person name="Henrissat B."/>
            <person name="Andreopoulos B."/>
            <person name="Martin F.M."/>
            <person name="Harder C.B."/>
            <person name="Rigling D."/>
            <person name="Ford K.L."/>
            <person name="Foster G.D."/>
            <person name="Pangilinan J."/>
            <person name="Papanicolaou A."/>
            <person name="Barry K."/>
            <person name="LaButti K."/>
            <person name="Viragh M."/>
            <person name="Koriabine M."/>
            <person name="Yan M."/>
            <person name="Riley R."/>
            <person name="Champramary S."/>
            <person name="Plett K.L."/>
            <person name="Tsai I.J."/>
            <person name="Slot J."/>
            <person name="Sipos G."/>
            <person name="Plett J."/>
            <person name="Nagy L.G."/>
            <person name="Grigoriev I.V."/>
        </authorList>
    </citation>
    <scope>NUCLEOTIDE SEQUENCE</scope>
    <source>
        <strain evidence="1">CCBAS 213</strain>
    </source>
</reference>
<comment type="caution">
    <text evidence="1">The sequence shown here is derived from an EMBL/GenBank/DDBJ whole genome shotgun (WGS) entry which is preliminary data.</text>
</comment>
<evidence type="ECO:0000313" key="1">
    <source>
        <dbReference type="EMBL" id="KAK0468296.1"/>
    </source>
</evidence>
<dbReference type="AlphaFoldDB" id="A0AA39T6P4"/>
<name>A0AA39T6P4_ARMTA</name>
<sequence length="292" mass="32599">MHLYKDPTFNPLSSGAQFLGDVIDSAPRHVNLHQYHVSPVLKRHVTFEILDENQEQGNLTVDVYECDEHYLEGDSWNDSMECPVHYRFHDASNVLDLGGYATDLDYRQFRGDAGFQIEDESFEMNDAFMISSVTPGYVGPNHYHTESYDYADDENYYDDGRDEEMFSVFQVGGDGQHAPDLCETYDISDDGCLDSFVSDFPSVDNACNGNESGQMDESLAFASPELMASAETSIDGAGDDSLGGLHNFLGGRELLCGFSEAFSREFERPGPTASAEAQVAKTLRDHWLPQRL</sequence>
<gene>
    <name evidence="1" type="ORF">EV420DRAFT_456595</name>
</gene>
<dbReference type="RefSeq" id="XP_060338571.1">
    <property type="nucleotide sequence ID" value="XM_060482208.1"/>
</dbReference>
<organism evidence="1 2">
    <name type="scientific">Armillaria tabescens</name>
    <name type="common">Ringless honey mushroom</name>
    <name type="synonym">Agaricus tabescens</name>
    <dbReference type="NCBI Taxonomy" id="1929756"/>
    <lineage>
        <taxon>Eukaryota</taxon>
        <taxon>Fungi</taxon>
        <taxon>Dikarya</taxon>
        <taxon>Basidiomycota</taxon>
        <taxon>Agaricomycotina</taxon>
        <taxon>Agaricomycetes</taxon>
        <taxon>Agaricomycetidae</taxon>
        <taxon>Agaricales</taxon>
        <taxon>Marasmiineae</taxon>
        <taxon>Physalacriaceae</taxon>
        <taxon>Desarmillaria</taxon>
    </lineage>
</organism>